<dbReference type="CDD" id="cd04080">
    <property type="entry name" value="CBM6_cellulase-like"/>
    <property type="match status" value="1"/>
</dbReference>
<feature type="domain" description="GH16" evidence="7">
    <location>
        <begin position="1"/>
        <end position="190"/>
    </location>
</feature>
<reference evidence="8 9" key="1">
    <citation type="journal article" date="2008" name="J. Bacteriol.">
        <title>Insights into plant cell wall degradation from the genome sequence of the soil bacterium Cellvibrio japonicus.</title>
        <authorList>
            <person name="Deboy R.T."/>
            <person name="Mongodin E.F."/>
            <person name="Fouts D.E."/>
            <person name="Tailford L.E."/>
            <person name="Khouri H."/>
            <person name="Emerson J.B."/>
            <person name="Mohamoud Y."/>
            <person name="Watkins K."/>
            <person name="Henrissat B."/>
            <person name="Gilbert H.J."/>
            <person name="Nelson K.E."/>
        </authorList>
    </citation>
    <scope>NUCLEOTIDE SEQUENCE [LARGE SCALE GENOMIC DNA]</scope>
    <source>
        <strain evidence="8 9">Ueda107</strain>
    </source>
</reference>
<feature type="active site" description="Proton donor" evidence="5">
    <location>
        <position position="91"/>
    </location>
</feature>
<dbReference type="SMR" id="B3PHW3"/>
<dbReference type="InterPro" id="IPR013320">
    <property type="entry name" value="ConA-like_dom_sf"/>
</dbReference>
<dbReference type="InterPro" id="IPR008979">
    <property type="entry name" value="Galactose-bd-like_sf"/>
</dbReference>
<dbReference type="CAZy" id="CBM6">
    <property type="family name" value="Carbohydrate-Binding Module Family 6"/>
</dbReference>
<proteinExistence type="inferred from homology"/>
<dbReference type="InterPro" id="IPR006584">
    <property type="entry name" value="Cellulose-bd_IV"/>
</dbReference>
<dbReference type="AlphaFoldDB" id="B3PHW3"/>
<dbReference type="PANTHER" id="PTHR10963">
    <property type="entry name" value="GLYCOSYL HYDROLASE-RELATED"/>
    <property type="match status" value="1"/>
</dbReference>
<comment type="similarity">
    <text evidence="1">Belongs to the glycosyl hydrolase 16 family.</text>
</comment>
<evidence type="ECO:0000259" key="7">
    <source>
        <dbReference type="PROSITE" id="PS51762"/>
    </source>
</evidence>
<accession>B3PHW3</accession>
<evidence type="ECO:0000256" key="4">
    <source>
        <dbReference type="ARBA" id="ARBA00023295"/>
    </source>
</evidence>
<dbReference type="Gene3D" id="2.60.120.200">
    <property type="match status" value="1"/>
</dbReference>
<organism evidence="8 9">
    <name type="scientific">Cellvibrio japonicus (strain Ueda107)</name>
    <name type="common">Pseudomonas fluorescens subsp. cellulosa</name>
    <dbReference type="NCBI Taxonomy" id="498211"/>
    <lineage>
        <taxon>Bacteria</taxon>
        <taxon>Pseudomonadati</taxon>
        <taxon>Pseudomonadota</taxon>
        <taxon>Gammaproteobacteria</taxon>
        <taxon>Cellvibrionales</taxon>
        <taxon>Cellvibrionaceae</taxon>
        <taxon>Cellvibrio</taxon>
    </lineage>
</organism>
<sequence length="398" mass="44515">MRLITIKVIGMSTIKSFACVFVSILFGVTLAASVSAKPYKGGEIYSKQTYHYGRYEMRMQVAKGSGVLSTFFTYKNGSEQPGVFWEEIDIEIFGKNNATQWQSNVIIGTNRPTTKTEGHHTMPYSLGDGYHTYVLEWTPNYIAWFVDGVEYRRINGGQFVTGLTSAQDMRFNLWAANIVEWVGAWDDSILPVYQFVNYIEYKPWIAATNSFGTGWRDDFNSFDTNRWGKADWTFGENRADFDPNNVVVKNGTLVLALTREGQTGYSGTPPVDNGSSPAPSVFIEAESFNEVGGDVTVANGVVGYIDAGEWFKYWNVNIPQTGTYRVEYKVASAINTAQFTLDRNGVGLGTISVPNTGDWGTYWVIYHDIYFAAGAQNLAIYANSGGFNIDWLKLTRIY</sequence>
<gene>
    <name evidence="8" type="primary">glu16G</name>
    <name evidence="8" type="ordered locus">CJA_3706</name>
</gene>
<evidence type="ECO:0000313" key="9">
    <source>
        <dbReference type="Proteomes" id="UP000001036"/>
    </source>
</evidence>
<keyword evidence="3 8" id="KW-0378">Hydrolase</keyword>
<dbReference type="GO" id="GO:0030246">
    <property type="term" value="F:carbohydrate binding"/>
    <property type="evidence" value="ECO:0007669"/>
    <property type="project" value="InterPro"/>
</dbReference>
<dbReference type="PROSITE" id="PS51762">
    <property type="entry name" value="GH16_2"/>
    <property type="match status" value="1"/>
</dbReference>
<dbReference type="EMBL" id="CP000934">
    <property type="protein sequence ID" value="ACE85471.1"/>
    <property type="molecule type" value="Genomic_DNA"/>
</dbReference>
<evidence type="ECO:0000259" key="6">
    <source>
        <dbReference type="PROSITE" id="PS51175"/>
    </source>
</evidence>
<dbReference type="Proteomes" id="UP000001036">
    <property type="component" value="Chromosome"/>
</dbReference>
<dbReference type="KEGG" id="cja:CJA_3706"/>
<dbReference type="InterPro" id="IPR000757">
    <property type="entry name" value="Beta-glucanase-like"/>
</dbReference>
<evidence type="ECO:0000256" key="1">
    <source>
        <dbReference type="ARBA" id="ARBA00006865"/>
    </source>
</evidence>
<dbReference type="GO" id="GO:0005975">
    <property type="term" value="P:carbohydrate metabolic process"/>
    <property type="evidence" value="ECO:0007669"/>
    <property type="project" value="InterPro"/>
</dbReference>
<keyword evidence="4 8" id="KW-0326">Glycosidase</keyword>
<name>B3PHW3_CELJU</name>
<dbReference type="PANTHER" id="PTHR10963:SF55">
    <property type="entry name" value="GLYCOSIDE HYDROLASE FAMILY 16 PROTEIN"/>
    <property type="match status" value="1"/>
</dbReference>
<dbReference type="PROSITE" id="PS51175">
    <property type="entry name" value="CBM6"/>
    <property type="match status" value="1"/>
</dbReference>
<dbReference type="GO" id="GO:0004553">
    <property type="term" value="F:hydrolase activity, hydrolyzing O-glycosyl compounds"/>
    <property type="evidence" value="ECO:0007669"/>
    <property type="project" value="InterPro"/>
</dbReference>
<dbReference type="InterPro" id="IPR005084">
    <property type="entry name" value="CBM6"/>
</dbReference>
<feature type="domain" description="CBM6" evidence="6">
    <location>
        <begin position="281"/>
        <end position="395"/>
    </location>
</feature>
<dbReference type="InterPro" id="IPR050546">
    <property type="entry name" value="Glycosyl_Hydrlase_16"/>
</dbReference>
<dbReference type="SUPFAM" id="SSF49785">
    <property type="entry name" value="Galactose-binding domain-like"/>
    <property type="match status" value="1"/>
</dbReference>
<keyword evidence="2" id="KW-0732">Signal</keyword>
<dbReference type="Gene3D" id="2.60.120.260">
    <property type="entry name" value="Galactose-binding domain-like"/>
    <property type="match status" value="1"/>
</dbReference>
<dbReference type="SMART" id="SM00606">
    <property type="entry name" value="CBD_IV"/>
    <property type="match status" value="1"/>
</dbReference>
<evidence type="ECO:0000313" key="8">
    <source>
        <dbReference type="EMBL" id="ACE85471.1"/>
    </source>
</evidence>
<dbReference type="EC" id="3.2.1.-" evidence="8"/>
<evidence type="ECO:0000256" key="5">
    <source>
        <dbReference type="PIRSR" id="PIRSR608264-1"/>
    </source>
</evidence>
<keyword evidence="9" id="KW-1185">Reference proteome</keyword>
<dbReference type="Pfam" id="PF03422">
    <property type="entry name" value="CBM_6"/>
    <property type="match status" value="1"/>
</dbReference>
<dbReference type="eggNOG" id="COG2273">
    <property type="taxonomic scope" value="Bacteria"/>
</dbReference>
<dbReference type="SUPFAM" id="SSF49899">
    <property type="entry name" value="Concanavalin A-like lectins/glucanases"/>
    <property type="match status" value="1"/>
</dbReference>
<dbReference type="STRING" id="498211.CJA_3706"/>
<protein>
    <submittedName>
        <fullName evidence="8">Beta glucanse, putative, glu16G</fullName>
        <ecNumber evidence="8">3.2.1.-</ecNumber>
    </submittedName>
</protein>
<dbReference type="Pfam" id="PF00722">
    <property type="entry name" value="Glyco_hydro_16"/>
    <property type="match status" value="1"/>
</dbReference>
<dbReference type="HOGENOM" id="CLU_692038_0_0_6"/>
<dbReference type="CAZy" id="GH16">
    <property type="family name" value="Glycoside Hydrolase Family 16"/>
</dbReference>
<evidence type="ECO:0000256" key="2">
    <source>
        <dbReference type="ARBA" id="ARBA00022729"/>
    </source>
</evidence>
<feature type="active site" description="Nucleophile" evidence="5">
    <location>
        <position position="87"/>
    </location>
</feature>
<dbReference type="PRINTS" id="PR00737">
    <property type="entry name" value="GLHYDRLASE16"/>
</dbReference>
<dbReference type="InterPro" id="IPR008264">
    <property type="entry name" value="Beta_glucanase"/>
</dbReference>
<evidence type="ECO:0000256" key="3">
    <source>
        <dbReference type="ARBA" id="ARBA00022801"/>
    </source>
</evidence>